<dbReference type="Gene3D" id="1.10.8.10">
    <property type="entry name" value="DNA helicase RuvA subunit, C-terminal domain"/>
    <property type="match status" value="1"/>
</dbReference>
<keyword evidence="5 6" id="KW-0234">DNA repair</keyword>
<dbReference type="KEGG" id="als:DJ013_11025"/>
<dbReference type="SUPFAM" id="SSF47781">
    <property type="entry name" value="RuvA domain 2-like"/>
    <property type="match status" value="1"/>
</dbReference>
<dbReference type="RefSeq" id="WP_111371867.1">
    <property type="nucleotide sequence ID" value="NZ_CP029480.1"/>
</dbReference>
<feature type="domain" description="Helix-hairpin-helix DNA-binding motif class 1" evidence="7">
    <location>
        <begin position="108"/>
        <end position="127"/>
    </location>
</feature>
<evidence type="ECO:0000256" key="1">
    <source>
        <dbReference type="ARBA" id="ARBA00022490"/>
    </source>
</evidence>
<keyword evidence="2 6" id="KW-0227">DNA damage</keyword>
<evidence type="ECO:0000256" key="5">
    <source>
        <dbReference type="ARBA" id="ARBA00023204"/>
    </source>
</evidence>
<dbReference type="CDD" id="cd14332">
    <property type="entry name" value="UBA_RuvA_C"/>
    <property type="match status" value="1"/>
</dbReference>
<dbReference type="AlphaFoldDB" id="A0A2Z4GC19"/>
<dbReference type="GO" id="GO:0009378">
    <property type="term" value="F:four-way junction helicase activity"/>
    <property type="evidence" value="ECO:0007669"/>
    <property type="project" value="InterPro"/>
</dbReference>
<comment type="function">
    <text evidence="6">The RuvA-RuvB-RuvC complex processes Holliday junction (HJ) DNA during genetic recombination and DNA repair, while the RuvA-RuvB complex plays an important role in the rescue of blocked DNA replication forks via replication fork reversal (RFR). RuvA specifically binds to HJ cruciform DNA, conferring on it an open structure. The RuvB hexamer acts as an ATP-dependent pump, pulling dsDNA into and through the RuvAB complex. HJ branch migration allows RuvC to scan DNA until it finds its consensus sequence, where it cleaves and resolves the cruciform DNA.</text>
</comment>
<dbReference type="InterPro" id="IPR003583">
    <property type="entry name" value="Hlx-hairpin-Hlx_DNA-bd_motif"/>
</dbReference>
<comment type="subcellular location">
    <subcellularLocation>
        <location evidence="6">Cytoplasm</location>
    </subcellularLocation>
</comment>
<keyword evidence="4 6" id="KW-0233">DNA recombination</keyword>
<feature type="region of interest" description="Domain III" evidence="6">
    <location>
        <begin position="149"/>
        <end position="197"/>
    </location>
</feature>
<comment type="caution">
    <text evidence="6">Lacks conserved residue(s) required for the propagation of feature annotation.</text>
</comment>
<keyword evidence="1 6" id="KW-0963">Cytoplasm</keyword>
<evidence type="ECO:0000256" key="2">
    <source>
        <dbReference type="ARBA" id="ARBA00022763"/>
    </source>
</evidence>
<protein>
    <recommendedName>
        <fullName evidence="6">Holliday junction branch migration complex subunit RuvA</fullName>
    </recommendedName>
</protein>
<dbReference type="InterPro" id="IPR036267">
    <property type="entry name" value="RuvA_C_sf"/>
</dbReference>
<dbReference type="InterPro" id="IPR011114">
    <property type="entry name" value="RuvA_C"/>
</dbReference>
<evidence type="ECO:0000259" key="7">
    <source>
        <dbReference type="SMART" id="SM00278"/>
    </source>
</evidence>
<dbReference type="Proteomes" id="UP000249873">
    <property type="component" value="Chromosome"/>
</dbReference>
<comment type="similarity">
    <text evidence="6">Belongs to the RuvA family.</text>
</comment>
<dbReference type="InterPro" id="IPR000085">
    <property type="entry name" value="RuvA"/>
</dbReference>
<dbReference type="GO" id="GO:0048476">
    <property type="term" value="C:Holliday junction resolvase complex"/>
    <property type="evidence" value="ECO:0007669"/>
    <property type="project" value="UniProtKB-UniRule"/>
</dbReference>
<dbReference type="Pfam" id="PF07499">
    <property type="entry name" value="RuvA_C"/>
    <property type="match status" value="1"/>
</dbReference>
<dbReference type="NCBIfam" id="TIGR00084">
    <property type="entry name" value="ruvA"/>
    <property type="match status" value="1"/>
</dbReference>
<reference evidence="8 9" key="1">
    <citation type="submission" date="2018-05" db="EMBL/GenBank/DDBJ databases">
        <title>Complete genome sequence of Arcticibacterium luteifluviistationis SM1504T, a cytophagaceae bacterium isolated from Arctic surface seawater.</title>
        <authorList>
            <person name="Li Y."/>
            <person name="Qin Q.-L."/>
        </authorList>
    </citation>
    <scope>NUCLEOTIDE SEQUENCE [LARGE SCALE GENOMIC DNA]</scope>
    <source>
        <strain evidence="8 9">SM1504</strain>
    </source>
</reference>
<dbReference type="SMART" id="SM00278">
    <property type="entry name" value="HhH1"/>
    <property type="match status" value="2"/>
</dbReference>
<evidence type="ECO:0000256" key="4">
    <source>
        <dbReference type="ARBA" id="ARBA00023172"/>
    </source>
</evidence>
<dbReference type="Pfam" id="PF01330">
    <property type="entry name" value="RuvA_N"/>
    <property type="match status" value="1"/>
</dbReference>
<feature type="domain" description="Helix-hairpin-helix DNA-binding motif class 1" evidence="7">
    <location>
        <begin position="73"/>
        <end position="92"/>
    </location>
</feature>
<dbReference type="GO" id="GO:0006310">
    <property type="term" value="P:DNA recombination"/>
    <property type="evidence" value="ECO:0007669"/>
    <property type="project" value="UniProtKB-UniRule"/>
</dbReference>
<dbReference type="SUPFAM" id="SSF46929">
    <property type="entry name" value="DNA helicase RuvA subunit, C-terminal domain"/>
    <property type="match status" value="1"/>
</dbReference>
<feature type="region of interest" description="Domain I" evidence="6">
    <location>
        <begin position="1"/>
        <end position="64"/>
    </location>
</feature>
<comment type="domain">
    <text evidence="6">Has three domains with a flexible linker between the domains II and III and assumes an 'L' shape. Domain III is highly mobile and contacts RuvB.</text>
</comment>
<dbReference type="GO" id="GO:0005524">
    <property type="term" value="F:ATP binding"/>
    <property type="evidence" value="ECO:0007669"/>
    <property type="project" value="InterPro"/>
</dbReference>
<dbReference type="EMBL" id="CP029480">
    <property type="protein sequence ID" value="AWV98674.1"/>
    <property type="molecule type" value="Genomic_DNA"/>
</dbReference>
<dbReference type="GO" id="GO:0009379">
    <property type="term" value="C:Holliday junction helicase complex"/>
    <property type="evidence" value="ECO:0007669"/>
    <property type="project" value="InterPro"/>
</dbReference>
<dbReference type="GO" id="GO:0006281">
    <property type="term" value="P:DNA repair"/>
    <property type="evidence" value="ECO:0007669"/>
    <property type="project" value="UniProtKB-UniRule"/>
</dbReference>
<evidence type="ECO:0000313" key="9">
    <source>
        <dbReference type="Proteomes" id="UP000249873"/>
    </source>
</evidence>
<dbReference type="HAMAP" id="MF_00031">
    <property type="entry name" value="DNA_HJ_migration_RuvA"/>
    <property type="match status" value="1"/>
</dbReference>
<dbReference type="Gene3D" id="1.10.150.20">
    <property type="entry name" value="5' to 3' exonuclease, C-terminal subdomain"/>
    <property type="match status" value="1"/>
</dbReference>
<proteinExistence type="inferred from homology"/>
<dbReference type="Pfam" id="PF14520">
    <property type="entry name" value="HHH_5"/>
    <property type="match status" value="1"/>
</dbReference>
<dbReference type="SUPFAM" id="SSF50249">
    <property type="entry name" value="Nucleic acid-binding proteins"/>
    <property type="match status" value="1"/>
</dbReference>
<gene>
    <name evidence="6" type="primary">ruvA</name>
    <name evidence="8" type="ORF">DJ013_11025</name>
</gene>
<dbReference type="OrthoDB" id="5293449at2"/>
<dbReference type="InterPro" id="IPR012340">
    <property type="entry name" value="NA-bd_OB-fold"/>
</dbReference>
<dbReference type="InterPro" id="IPR013849">
    <property type="entry name" value="DNA_helicase_Holl-junc_RuvA_I"/>
</dbReference>
<comment type="subunit">
    <text evidence="6">Homotetramer. Forms an RuvA(8)-RuvB(12)-Holliday junction (HJ) complex. HJ DNA is sandwiched between 2 RuvA tetramers; dsDNA enters through RuvA and exits via RuvB. An RuvB hexamer assembles on each DNA strand where it exits the tetramer. Each RuvB hexamer is contacted by two RuvA subunits (via domain III) on 2 adjacent RuvB subunits; this complex drives branch migration. In the full resolvosome a probable DNA-RuvA(4)-RuvB(12)-RuvC(2) complex forms which resolves the HJ.</text>
</comment>
<evidence type="ECO:0000313" key="8">
    <source>
        <dbReference type="EMBL" id="AWV98674.1"/>
    </source>
</evidence>
<keyword evidence="9" id="KW-1185">Reference proteome</keyword>
<dbReference type="GO" id="GO:0005737">
    <property type="term" value="C:cytoplasm"/>
    <property type="evidence" value="ECO:0007669"/>
    <property type="project" value="UniProtKB-SubCell"/>
</dbReference>
<keyword evidence="3 6" id="KW-0238">DNA-binding</keyword>
<name>A0A2Z4GC19_9BACT</name>
<dbReference type="GO" id="GO:0000400">
    <property type="term" value="F:four-way junction DNA binding"/>
    <property type="evidence" value="ECO:0007669"/>
    <property type="project" value="UniProtKB-UniRule"/>
</dbReference>
<evidence type="ECO:0000256" key="6">
    <source>
        <dbReference type="HAMAP-Rule" id="MF_00031"/>
    </source>
</evidence>
<accession>A0A2Z4GC19</accession>
<sequence length="197" mass="21337">MIAFLKGRLAHKDPTHVLIDVGGVGYFVKISLQTYSALKDTDELVKLHTLLIVREDSHTLFGFSKQEEKELFEHLISVSGIGPSIAIVMLSSLSSEEIIQAIVSEDVPTIQGVKGIGAKTAQRAIIELKDKLKKELVAGGVNPTVFASQNLTLRSEALTALVTLGIPKNAAEKNIDTILRRTGGDVSLEELIKLALR</sequence>
<evidence type="ECO:0000256" key="3">
    <source>
        <dbReference type="ARBA" id="ARBA00023125"/>
    </source>
</evidence>
<organism evidence="8 9">
    <name type="scientific">Arcticibacterium luteifluviistationis</name>
    <dbReference type="NCBI Taxonomy" id="1784714"/>
    <lineage>
        <taxon>Bacteria</taxon>
        <taxon>Pseudomonadati</taxon>
        <taxon>Bacteroidota</taxon>
        <taxon>Cytophagia</taxon>
        <taxon>Cytophagales</taxon>
        <taxon>Leadbetterellaceae</taxon>
        <taxon>Arcticibacterium</taxon>
    </lineage>
</organism>
<dbReference type="InterPro" id="IPR010994">
    <property type="entry name" value="RuvA_2-like"/>
</dbReference>
<dbReference type="Gene3D" id="2.40.50.140">
    <property type="entry name" value="Nucleic acid-binding proteins"/>
    <property type="match status" value="1"/>
</dbReference>